<accession>A0A4Y9SUK6</accession>
<evidence type="ECO:0000256" key="3">
    <source>
        <dbReference type="ARBA" id="ARBA00022676"/>
    </source>
</evidence>
<dbReference type="RefSeq" id="WP_135190864.1">
    <property type="nucleotide sequence ID" value="NZ_SPUM01000110.1"/>
</dbReference>
<comment type="subcellular location">
    <subcellularLocation>
        <location evidence="1">Cell membrane</location>
        <topology evidence="1">Multi-pass membrane protein</topology>
    </subcellularLocation>
</comment>
<feature type="transmembrane region" description="Helical" evidence="8">
    <location>
        <begin position="138"/>
        <end position="157"/>
    </location>
</feature>
<gene>
    <name evidence="9" type="ORF">E4O92_17085</name>
</gene>
<dbReference type="GO" id="GO:0005886">
    <property type="term" value="C:plasma membrane"/>
    <property type="evidence" value="ECO:0007669"/>
    <property type="project" value="UniProtKB-SubCell"/>
</dbReference>
<feature type="transmembrane region" description="Helical" evidence="8">
    <location>
        <begin position="55"/>
        <end position="77"/>
    </location>
</feature>
<feature type="transmembrane region" description="Helical" evidence="8">
    <location>
        <begin position="169"/>
        <end position="190"/>
    </location>
</feature>
<feature type="transmembrane region" description="Helical" evidence="8">
    <location>
        <begin position="259"/>
        <end position="282"/>
    </location>
</feature>
<dbReference type="GO" id="GO:0009103">
    <property type="term" value="P:lipopolysaccharide biosynthetic process"/>
    <property type="evidence" value="ECO:0007669"/>
    <property type="project" value="UniProtKB-ARBA"/>
</dbReference>
<dbReference type="EMBL" id="SPUM01000110">
    <property type="protein sequence ID" value="TFW30400.1"/>
    <property type="molecule type" value="Genomic_DNA"/>
</dbReference>
<name>A0A4Y9SUK6_9BURK</name>
<evidence type="ECO:0000256" key="1">
    <source>
        <dbReference type="ARBA" id="ARBA00004651"/>
    </source>
</evidence>
<dbReference type="AlphaFoldDB" id="A0A4Y9SUK6"/>
<evidence type="ECO:0000313" key="10">
    <source>
        <dbReference type="Proteomes" id="UP000297258"/>
    </source>
</evidence>
<keyword evidence="4" id="KW-0808">Transferase</keyword>
<dbReference type="PANTHER" id="PTHR33908:SF11">
    <property type="entry name" value="MEMBRANE PROTEIN"/>
    <property type="match status" value="1"/>
</dbReference>
<dbReference type="Proteomes" id="UP000297258">
    <property type="component" value="Unassembled WGS sequence"/>
</dbReference>
<keyword evidence="7 8" id="KW-0472">Membrane</keyword>
<keyword evidence="3" id="KW-0328">Glycosyltransferase</keyword>
<feature type="transmembrane region" description="Helical" evidence="8">
    <location>
        <begin position="332"/>
        <end position="348"/>
    </location>
</feature>
<dbReference type="GO" id="GO:0016763">
    <property type="term" value="F:pentosyltransferase activity"/>
    <property type="evidence" value="ECO:0007669"/>
    <property type="project" value="TreeGrafter"/>
</dbReference>
<keyword evidence="10" id="KW-1185">Reference proteome</keyword>
<keyword evidence="5 8" id="KW-0812">Transmembrane</keyword>
<feature type="transmembrane region" description="Helical" evidence="8">
    <location>
        <begin position="113"/>
        <end position="131"/>
    </location>
</feature>
<dbReference type="InterPro" id="IPR050297">
    <property type="entry name" value="LipidA_mod_glycosyltrf_83"/>
</dbReference>
<dbReference type="OrthoDB" id="9767863at2"/>
<evidence type="ECO:0000256" key="8">
    <source>
        <dbReference type="SAM" id="Phobius"/>
    </source>
</evidence>
<dbReference type="PANTHER" id="PTHR33908">
    <property type="entry name" value="MANNOSYLTRANSFERASE YKCB-RELATED"/>
    <property type="match status" value="1"/>
</dbReference>
<evidence type="ECO:0000256" key="5">
    <source>
        <dbReference type="ARBA" id="ARBA00022692"/>
    </source>
</evidence>
<evidence type="ECO:0000256" key="6">
    <source>
        <dbReference type="ARBA" id="ARBA00022989"/>
    </source>
</evidence>
<feature type="transmembrane region" description="Helical" evidence="8">
    <location>
        <begin position="12"/>
        <end position="35"/>
    </location>
</feature>
<keyword evidence="6 8" id="KW-1133">Transmembrane helix</keyword>
<comment type="caution">
    <text evidence="9">The sequence shown here is derived from an EMBL/GenBank/DDBJ whole genome shotgun (WGS) entry which is preliminary data.</text>
</comment>
<organism evidence="9 10">
    <name type="scientific">Massilia horti</name>
    <dbReference type="NCBI Taxonomy" id="2562153"/>
    <lineage>
        <taxon>Bacteria</taxon>
        <taxon>Pseudomonadati</taxon>
        <taxon>Pseudomonadota</taxon>
        <taxon>Betaproteobacteria</taxon>
        <taxon>Burkholderiales</taxon>
        <taxon>Oxalobacteraceae</taxon>
        <taxon>Telluria group</taxon>
        <taxon>Massilia</taxon>
    </lineage>
</organism>
<feature type="transmembrane region" description="Helical" evidence="8">
    <location>
        <begin position="401"/>
        <end position="418"/>
    </location>
</feature>
<evidence type="ECO:0000313" key="9">
    <source>
        <dbReference type="EMBL" id="TFW30400.1"/>
    </source>
</evidence>
<evidence type="ECO:0000256" key="7">
    <source>
        <dbReference type="ARBA" id="ARBA00023136"/>
    </source>
</evidence>
<keyword evidence="2" id="KW-1003">Cell membrane</keyword>
<sequence length="554" mass="59956">MSKGNAAMPGSRVSALVLAAMMAVALGALLVRNIGLNPAIFSDEWYYSKMARLDPVSAAMVPSYLYLWVFSASNACGDRFLDCVRVGNALFFVGGAPFVYLIARQVISPRLSLFATALSLLAPLNLHTTFFMPESMYYFGFCVLSWVALTRTGWHWATYAFTTGAVLGLLALVKVHAVFLLPALCLFVLYVTANRESLATGLVPMLLTAGAAALVRFGLGFLFAGRAGLELFGSFYGSGARQAAHHTLAQLLPPALVNAWGHLMALALVLALPMALLLEMVVSKGARARAAPQLIWLQVYALLMLVAAAGMTIAFTASLAGAGATEVIRLHMRYYDFVFPLLFIVGAAQLGQADTARRPLLAWTIALFVAALLVAGVVFLPHYLASAPDGPDLAGIDLRRWFWRAIFGLDLLVLFLWARGSRHAGALFLFAALPLAILAADRGVQRYVRQLVTSWGPDNAGRFAHRYVPPREHKEVTLVGSDMAELFRVQFYLDDKDAVLVDLPPGAPVDPCRLPSHNKWLLVVGDHPLPAGMRPVAATKDYALVRLAAPMCGR</sequence>
<evidence type="ECO:0000256" key="2">
    <source>
        <dbReference type="ARBA" id="ARBA00022475"/>
    </source>
</evidence>
<evidence type="ECO:0000256" key="4">
    <source>
        <dbReference type="ARBA" id="ARBA00022679"/>
    </source>
</evidence>
<feature type="transmembrane region" description="Helical" evidence="8">
    <location>
        <begin position="294"/>
        <end position="320"/>
    </location>
</feature>
<feature type="transmembrane region" description="Helical" evidence="8">
    <location>
        <begin position="89"/>
        <end position="107"/>
    </location>
</feature>
<feature type="transmembrane region" description="Helical" evidence="8">
    <location>
        <begin position="425"/>
        <end position="444"/>
    </location>
</feature>
<feature type="transmembrane region" description="Helical" evidence="8">
    <location>
        <begin position="202"/>
        <end position="224"/>
    </location>
</feature>
<proteinExistence type="predicted"/>
<feature type="transmembrane region" description="Helical" evidence="8">
    <location>
        <begin position="360"/>
        <end position="381"/>
    </location>
</feature>
<reference evidence="9 10" key="1">
    <citation type="submission" date="2019-03" db="EMBL/GenBank/DDBJ databases">
        <title>Draft genome of Massilia hortus sp. nov., a novel bacterial species of the Oxalobacteraceae family.</title>
        <authorList>
            <person name="Peta V."/>
            <person name="Raths R."/>
            <person name="Bucking H."/>
        </authorList>
    </citation>
    <scope>NUCLEOTIDE SEQUENCE [LARGE SCALE GENOMIC DNA]</scope>
    <source>
        <strain evidence="9 10">ONC3</strain>
    </source>
</reference>
<protein>
    <submittedName>
        <fullName evidence="9">Uncharacterized protein</fullName>
    </submittedName>
</protein>